<evidence type="ECO:0008006" key="4">
    <source>
        <dbReference type="Google" id="ProtNLM"/>
    </source>
</evidence>
<dbReference type="Proteomes" id="UP000597444">
    <property type="component" value="Unassembled WGS sequence"/>
</dbReference>
<evidence type="ECO:0000313" key="2">
    <source>
        <dbReference type="EMBL" id="GHO93424.1"/>
    </source>
</evidence>
<dbReference type="NCBIfam" id="TIGR01409">
    <property type="entry name" value="TAT_signal_seq"/>
    <property type="match status" value="1"/>
</dbReference>
<gene>
    <name evidence="2" type="ORF">KSF_034720</name>
</gene>
<evidence type="ECO:0000313" key="3">
    <source>
        <dbReference type="Proteomes" id="UP000597444"/>
    </source>
</evidence>
<sequence length="93" mass="9861">MAKLTRRGFFKQASAGVATTGLLMASPAFVNTSDIPTAHAAEVELSSTADLPTTSLVAHIRDASTGEIGILFGTQEITYRDKDLVARLLQAVR</sequence>
<name>A0A8J3IKZ9_9CHLR</name>
<protein>
    <recommendedName>
        <fullName evidence="4">Twin-arginine translocation signal domain-containing protein</fullName>
    </recommendedName>
</protein>
<comment type="caution">
    <text evidence="2">The sequence shown here is derived from an EMBL/GenBank/DDBJ whole genome shotgun (WGS) entry which is preliminary data.</text>
</comment>
<keyword evidence="1" id="KW-0732">Signal</keyword>
<organism evidence="2 3">
    <name type="scientific">Reticulibacter mediterranei</name>
    <dbReference type="NCBI Taxonomy" id="2778369"/>
    <lineage>
        <taxon>Bacteria</taxon>
        <taxon>Bacillati</taxon>
        <taxon>Chloroflexota</taxon>
        <taxon>Ktedonobacteria</taxon>
        <taxon>Ktedonobacterales</taxon>
        <taxon>Reticulibacteraceae</taxon>
        <taxon>Reticulibacter</taxon>
    </lineage>
</organism>
<feature type="signal peptide" evidence="1">
    <location>
        <begin position="1"/>
        <end position="30"/>
    </location>
</feature>
<dbReference type="PROSITE" id="PS51318">
    <property type="entry name" value="TAT"/>
    <property type="match status" value="1"/>
</dbReference>
<proteinExistence type="predicted"/>
<evidence type="ECO:0000256" key="1">
    <source>
        <dbReference type="SAM" id="SignalP"/>
    </source>
</evidence>
<dbReference type="RefSeq" id="WP_220204207.1">
    <property type="nucleotide sequence ID" value="NZ_BNJK01000001.1"/>
</dbReference>
<dbReference type="EMBL" id="BNJK01000001">
    <property type="protein sequence ID" value="GHO93424.1"/>
    <property type="molecule type" value="Genomic_DNA"/>
</dbReference>
<feature type="chain" id="PRO_5035217401" description="Twin-arginine translocation signal domain-containing protein" evidence="1">
    <location>
        <begin position="31"/>
        <end position="93"/>
    </location>
</feature>
<dbReference type="AlphaFoldDB" id="A0A8J3IKZ9"/>
<accession>A0A8J3IKZ9</accession>
<keyword evidence="3" id="KW-1185">Reference proteome</keyword>
<reference evidence="2" key="1">
    <citation type="submission" date="2020-10" db="EMBL/GenBank/DDBJ databases">
        <title>Taxonomic study of unclassified bacteria belonging to the class Ktedonobacteria.</title>
        <authorList>
            <person name="Yabe S."/>
            <person name="Wang C.M."/>
            <person name="Zheng Y."/>
            <person name="Sakai Y."/>
            <person name="Cavaletti L."/>
            <person name="Monciardini P."/>
            <person name="Donadio S."/>
        </authorList>
    </citation>
    <scope>NUCLEOTIDE SEQUENCE</scope>
    <source>
        <strain evidence="2">ID150040</strain>
    </source>
</reference>
<dbReference type="InterPro" id="IPR006311">
    <property type="entry name" value="TAT_signal"/>
</dbReference>
<dbReference type="InterPro" id="IPR019546">
    <property type="entry name" value="TAT_signal_bac_arc"/>
</dbReference>